<keyword evidence="2" id="KW-0969">Cilium</keyword>
<accession>A0ABW4EKM9</accession>
<keyword evidence="2" id="KW-0966">Cell projection</keyword>
<dbReference type="SUPFAM" id="SSF101498">
    <property type="entry name" value="Anti-sigma factor FlgM"/>
    <property type="match status" value="1"/>
</dbReference>
<evidence type="ECO:0000313" key="2">
    <source>
        <dbReference type="EMBL" id="MFD1510669.1"/>
    </source>
</evidence>
<keyword evidence="3" id="KW-1185">Reference proteome</keyword>
<protein>
    <submittedName>
        <fullName evidence="2">Flagellar biosynthesis anti-sigma factor FlgM</fullName>
    </submittedName>
</protein>
<name>A0ABW4EKM9_9RHOB</name>
<organism evidence="2 3">
    <name type="scientific">Lacimonas salitolerans</name>
    <dbReference type="NCBI Taxonomy" id="1323750"/>
    <lineage>
        <taxon>Bacteria</taxon>
        <taxon>Pseudomonadati</taxon>
        <taxon>Pseudomonadota</taxon>
        <taxon>Alphaproteobacteria</taxon>
        <taxon>Rhodobacterales</taxon>
        <taxon>Paracoccaceae</taxon>
        <taxon>Lacimonas</taxon>
    </lineage>
</organism>
<dbReference type="Proteomes" id="UP001597186">
    <property type="component" value="Unassembled WGS sequence"/>
</dbReference>
<dbReference type="EMBL" id="JBHUDD010000137">
    <property type="protein sequence ID" value="MFD1510669.1"/>
    <property type="molecule type" value="Genomic_DNA"/>
</dbReference>
<dbReference type="InterPro" id="IPR035890">
    <property type="entry name" value="Anti-sigma-28_factor_FlgM_sf"/>
</dbReference>
<keyword evidence="2" id="KW-0282">Flagellum</keyword>
<dbReference type="Pfam" id="PF04316">
    <property type="entry name" value="FlgM"/>
    <property type="match status" value="1"/>
</dbReference>
<reference evidence="3" key="1">
    <citation type="journal article" date="2019" name="Int. J. Syst. Evol. Microbiol.">
        <title>The Global Catalogue of Microorganisms (GCM) 10K type strain sequencing project: providing services to taxonomists for standard genome sequencing and annotation.</title>
        <authorList>
            <consortium name="The Broad Institute Genomics Platform"/>
            <consortium name="The Broad Institute Genome Sequencing Center for Infectious Disease"/>
            <person name="Wu L."/>
            <person name="Ma J."/>
        </authorList>
    </citation>
    <scope>NUCLEOTIDE SEQUENCE [LARGE SCALE GENOMIC DNA]</scope>
    <source>
        <strain evidence="3">CGMCC 1.12477</strain>
    </source>
</reference>
<sequence length="112" mass="11434">MVDSTQNLTGTVTSVRVAEANATPTVSLSPNASGDTAALGLAAPVNPVSAASRPSIEVNSATAEVLASMRDMPPPIDIEATTEIREAIRANNYPIDLSKVAGSLLQSLDSLS</sequence>
<evidence type="ECO:0000259" key="1">
    <source>
        <dbReference type="Pfam" id="PF04316"/>
    </source>
</evidence>
<gene>
    <name evidence="2" type="ORF">ACFTOW_14875</name>
</gene>
<comment type="caution">
    <text evidence="2">The sequence shown here is derived from an EMBL/GenBank/DDBJ whole genome shotgun (WGS) entry which is preliminary data.</text>
</comment>
<evidence type="ECO:0000313" key="3">
    <source>
        <dbReference type="Proteomes" id="UP001597186"/>
    </source>
</evidence>
<feature type="domain" description="Anti-sigma-28 factor FlgM C-terminal" evidence="1">
    <location>
        <begin position="61"/>
        <end position="106"/>
    </location>
</feature>
<proteinExistence type="predicted"/>
<dbReference type="RefSeq" id="WP_379917065.1">
    <property type="nucleotide sequence ID" value="NZ_JBHUDD010000137.1"/>
</dbReference>
<dbReference type="InterPro" id="IPR031316">
    <property type="entry name" value="FlgM_C"/>
</dbReference>